<evidence type="ECO:0000313" key="11">
    <source>
        <dbReference type="EMBL" id="RTI13125.1"/>
    </source>
</evidence>
<dbReference type="EMBL" id="PELW01000052">
    <property type="protein sequence ID" value="RTH27561.1"/>
    <property type="molecule type" value="Genomic_DNA"/>
</dbReference>
<dbReference type="EMBL" id="PELR01000055">
    <property type="protein sequence ID" value="RTH05878.1"/>
    <property type="molecule type" value="Genomic_DNA"/>
</dbReference>
<dbReference type="EMBL" id="PELV01000393">
    <property type="protein sequence ID" value="RTH15016.1"/>
    <property type="molecule type" value="Genomic_DNA"/>
</dbReference>
<dbReference type="AlphaFoldDB" id="A0A0N1KQU8"/>
<evidence type="ECO:0000313" key="16">
    <source>
        <dbReference type="Proteomes" id="UP000053099"/>
    </source>
</evidence>
<evidence type="ECO:0000313" key="14">
    <source>
        <dbReference type="EMBL" id="RTI19882.1"/>
    </source>
</evidence>
<evidence type="ECO:0000313" key="17">
    <source>
        <dbReference type="Proteomes" id="UP000286712"/>
    </source>
</evidence>
<dbReference type="Proteomes" id="UP000287306">
    <property type="component" value="Unassembled WGS sequence"/>
</dbReference>
<name>A0A0N1KQU8_THESC</name>
<dbReference type="RefSeq" id="WP_015716360.1">
    <property type="nucleotide sequence ID" value="NZ_PELL01000035.1"/>
</dbReference>
<dbReference type="Proteomes" id="UP000287155">
    <property type="component" value="Unassembled WGS sequence"/>
</dbReference>
<gene>
    <name evidence="2" type="ORF">AN926_00360</name>
    <name evidence="15" type="ORF">CSW14_03190</name>
    <name evidence="14" type="ORF">CSW23_02465</name>
    <name evidence="12" type="ORF">CSW27_03065</name>
    <name evidence="13" type="ORF">CSW27_03100</name>
    <name evidence="9" type="ORF">CSW29_01190</name>
    <name evidence="10" type="ORF">CSW30_00210</name>
    <name evidence="11" type="ORF">CSW30_00245</name>
    <name evidence="8" type="ORF">CSW38_01945</name>
    <name evidence="7" type="ORF">CSW40_02650</name>
    <name evidence="6" type="ORF">CSW41_11280</name>
    <name evidence="4" type="ORF">CSW45_02725</name>
    <name evidence="5" type="ORF">CSW47_00325</name>
    <name evidence="3" type="ORF">CSW50_02525</name>
</gene>
<dbReference type="EMBL" id="PEMG01000005">
    <property type="protein sequence ID" value="RTI13125.1"/>
    <property type="molecule type" value="Genomic_DNA"/>
</dbReference>
<evidence type="ECO:0000313" key="10">
    <source>
        <dbReference type="EMBL" id="RTI13120.1"/>
    </source>
</evidence>
<dbReference type="Proteomes" id="UP000286712">
    <property type="component" value="Unassembled WGS sequence"/>
</dbReference>
<evidence type="ECO:0000313" key="19">
    <source>
        <dbReference type="Proteomes" id="UP000286910"/>
    </source>
</evidence>
<keyword evidence="1" id="KW-0472">Membrane</keyword>
<evidence type="ECO:0000313" key="22">
    <source>
        <dbReference type="Proteomes" id="UP000287306"/>
    </source>
</evidence>
<evidence type="ECO:0000313" key="6">
    <source>
        <dbReference type="EMBL" id="RTH15016.1"/>
    </source>
</evidence>
<feature type="transmembrane region" description="Helical" evidence="1">
    <location>
        <begin position="127"/>
        <end position="152"/>
    </location>
</feature>
<feature type="transmembrane region" description="Helical" evidence="1">
    <location>
        <begin position="97"/>
        <end position="121"/>
    </location>
</feature>
<feature type="transmembrane region" description="Helical" evidence="1">
    <location>
        <begin position="23"/>
        <end position="43"/>
    </location>
</feature>
<dbReference type="Proteomes" id="UP000287173">
    <property type="component" value="Unassembled WGS sequence"/>
</dbReference>
<evidence type="ECO:0000313" key="24">
    <source>
        <dbReference type="Proteomes" id="UP000287467"/>
    </source>
</evidence>
<dbReference type="Proteomes" id="UP000288347">
    <property type="component" value="Unassembled WGS sequence"/>
</dbReference>
<organism evidence="2 16">
    <name type="scientific">Thermus scotoductus</name>
    <dbReference type="NCBI Taxonomy" id="37636"/>
    <lineage>
        <taxon>Bacteria</taxon>
        <taxon>Thermotogati</taxon>
        <taxon>Deinococcota</taxon>
        <taxon>Deinococci</taxon>
        <taxon>Thermales</taxon>
        <taxon>Thermaceae</taxon>
        <taxon>Thermus</taxon>
    </lineage>
</organism>
<protein>
    <submittedName>
        <fullName evidence="2">ABC transporter permease</fullName>
    </submittedName>
</protein>
<evidence type="ECO:0000313" key="25">
    <source>
        <dbReference type="Proteomes" id="UP000288073"/>
    </source>
</evidence>
<evidence type="ECO:0000313" key="4">
    <source>
        <dbReference type="EMBL" id="RTH05878.1"/>
    </source>
</evidence>
<keyword evidence="1" id="KW-0812">Transmembrane</keyword>
<dbReference type="EMBL" id="PELY01000043">
    <property type="protein sequence ID" value="RTH28056.1"/>
    <property type="molecule type" value="Genomic_DNA"/>
</dbReference>
<evidence type="ECO:0000313" key="20">
    <source>
        <dbReference type="Proteomes" id="UP000287155"/>
    </source>
</evidence>
<dbReference type="Proteomes" id="UP000053099">
    <property type="component" value="Unassembled WGS sequence"/>
</dbReference>
<evidence type="ECO:0000313" key="9">
    <source>
        <dbReference type="EMBL" id="RTI03146.1"/>
    </source>
</evidence>
<proteinExistence type="predicted"/>
<evidence type="ECO:0000313" key="7">
    <source>
        <dbReference type="EMBL" id="RTH27561.1"/>
    </source>
</evidence>
<evidence type="ECO:0000313" key="23">
    <source>
        <dbReference type="Proteomes" id="UP000287439"/>
    </source>
</evidence>
<dbReference type="EMBL" id="PEMH01000024">
    <property type="protein sequence ID" value="RTI03146.1"/>
    <property type="molecule type" value="Genomic_DNA"/>
</dbReference>
<keyword evidence="1" id="KW-1133">Transmembrane helix</keyword>
<evidence type="ECO:0000313" key="15">
    <source>
        <dbReference type="EMBL" id="RTI58819.1"/>
    </source>
</evidence>
<dbReference type="EMBL" id="PEMW01000076">
    <property type="protein sequence ID" value="RTI58819.1"/>
    <property type="molecule type" value="Genomic_DNA"/>
</dbReference>
<feature type="transmembrane region" description="Helical" evidence="1">
    <location>
        <begin position="209"/>
        <end position="229"/>
    </location>
</feature>
<dbReference type="EMBL" id="PEMJ01000066">
    <property type="protein sequence ID" value="RTI16809.1"/>
    <property type="molecule type" value="Genomic_DNA"/>
</dbReference>
<dbReference type="Proteomes" id="UP000288073">
    <property type="component" value="Unassembled WGS sequence"/>
</dbReference>
<dbReference type="EMBL" id="LJJR01000002">
    <property type="protein sequence ID" value="KPD33023.1"/>
    <property type="molecule type" value="Genomic_DNA"/>
</dbReference>
<evidence type="ECO:0000313" key="18">
    <source>
        <dbReference type="Proteomes" id="UP000286734"/>
    </source>
</evidence>
<evidence type="ECO:0000313" key="13">
    <source>
        <dbReference type="EMBL" id="RTI16814.1"/>
    </source>
</evidence>
<dbReference type="Proteomes" id="UP000288082">
    <property type="component" value="Unassembled WGS sequence"/>
</dbReference>
<dbReference type="Proteomes" id="UP000287467">
    <property type="component" value="Unassembled WGS sequence"/>
</dbReference>
<evidence type="ECO:0000313" key="21">
    <source>
        <dbReference type="Proteomes" id="UP000287173"/>
    </source>
</evidence>
<dbReference type="EMBL" id="PEMJ01000066">
    <property type="protein sequence ID" value="RTI16814.1"/>
    <property type="molecule type" value="Genomic_DNA"/>
</dbReference>
<dbReference type="EMBL" id="PELM01000053">
    <property type="protein sequence ID" value="RTH04521.1"/>
    <property type="molecule type" value="Genomic_DNA"/>
</dbReference>
<evidence type="ECO:0000313" key="2">
    <source>
        <dbReference type="EMBL" id="KPD33023.1"/>
    </source>
</evidence>
<dbReference type="EMBL" id="PELP01000008">
    <property type="protein sequence ID" value="RTH08059.1"/>
    <property type="molecule type" value="Genomic_DNA"/>
</dbReference>
<reference evidence="17 18" key="2">
    <citation type="journal article" date="2019" name="Extremophiles">
        <title>Biogeography of thermophiles and predominance of Thermus scotoductus in domestic water heaters.</title>
        <authorList>
            <person name="Wilpiszeski R.L."/>
            <person name="Zhang Z."/>
            <person name="House C.H."/>
        </authorList>
    </citation>
    <scope>NUCLEOTIDE SEQUENCE [LARGE SCALE GENOMIC DNA]</scope>
    <source>
        <strain evidence="14 25">10_S10</strain>
        <strain evidence="12 20">14_S14</strain>
        <strain evidence="9 27">16_S16</strain>
        <strain evidence="10 21">17_S17</strain>
        <strain evidence="15 24">1_S1</strain>
        <strain evidence="8 22">25_S25</strain>
        <strain evidence="7 17">27_S27</strain>
        <strain evidence="6 23">28_S28</strain>
        <strain evidence="4 19">32_S32</strain>
        <strain evidence="5 18">34_S34</strain>
        <strain evidence="3 26">38_S38</strain>
    </source>
</reference>
<dbReference type="EMBL" id="PEMG01000005">
    <property type="protein sequence ID" value="RTI13120.1"/>
    <property type="molecule type" value="Genomic_DNA"/>
</dbReference>
<evidence type="ECO:0000256" key="1">
    <source>
        <dbReference type="SAM" id="Phobius"/>
    </source>
</evidence>
<evidence type="ECO:0000313" key="3">
    <source>
        <dbReference type="EMBL" id="RTH04521.1"/>
    </source>
</evidence>
<evidence type="ECO:0000313" key="5">
    <source>
        <dbReference type="EMBL" id="RTH08059.1"/>
    </source>
</evidence>
<dbReference type="Proteomes" id="UP000287439">
    <property type="component" value="Unassembled WGS sequence"/>
</dbReference>
<sequence>MASHLAVLGFHLKEAWRGWPGMALYLGYTLIVYVVLFSLWGSLEAPPWVLGYLWAAEALYMGVPRFWGQLHQEAQRGELGLRLALPYPFVFLRFQRYLATALLQIPLVAAVGGAVIGALGLSASLSLWSLPALALGLILNFLLELTFALLTFRSTSPMALGVLLEMLRLLGGAVVLPLEFWPEGGALLLQPLAATFYLPARVAAGGEPVWLLVSLCWILVFLGLLARLFPRALAALSERGEV</sequence>
<dbReference type="Proteomes" id="UP000286910">
    <property type="component" value="Unassembled WGS sequence"/>
</dbReference>
<accession>A0A0N1KQU8</accession>
<reference evidence="2 16" key="1">
    <citation type="submission" date="2015-09" db="EMBL/GenBank/DDBJ databases">
        <title>Draft genome sequence of Thermus scotoductus strain K1 isolated from a geothermal spring in Nagorno-Karabakh, Armenia.</title>
        <authorList>
            <person name="Saghatelyan A."/>
            <person name="Poghosyan L."/>
            <person name="Panosyan H."/>
            <person name="Birkeland N.-K."/>
        </authorList>
    </citation>
    <scope>NUCLEOTIDE SEQUENCE [LARGE SCALE GENOMIC DNA]</scope>
    <source>
        <strain evidence="2 16">K1</strain>
    </source>
</reference>
<dbReference type="EMBL" id="PEMN01000054">
    <property type="protein sequence ID" value="RTI19882.1"/>
    <property type="molecule type" value="Genomic_DNA"/>
</dbReference>
<dbReference type="PATRIC" id="fig|37636.3.peg.667"/>
<evidence type="ECO:0000313" key="26">
    <source>
        <dbReference type="Proteomes" id="UP000288082"/>
    </source>
</evidence>
<evidence type="ECO:0000313" key="8">
    <source>
        <dbReference type="EMBL" id="RTH28056.1"/>
    </source>
</evidence>
<comment type="caution">
    <text evidence="2">The sequence shown here is derived from an EMBL/GenBank/DDBJ whole genome shotgun (WGS) entry which is preliminary data.</text>
</comment>
<feature type="transmembrane region" description="Helical" evidence="1">
    <location>
        <begin position="159"/>
        <end position="178"/>
    </location>
</feature>
<evidence type="ECO:0000313" key="12">
    <source>
        <dbReference type="EMBL" id="RTI16809.1"/>
    </source>
</evidence>
<evidence type="ECO:0000313" key="27">
    <source>
        <dbReference type="Proteomes" id="UP000288347"/>
    </source>
</evidence>
<dbReference type="Proteomes" id="UP000286734">
    <property type="component" value="Unassembled WGS sequence"/>
</dbReference>